<keyword evidence="2 8" id="KW-0813">Transport</keyword>
<dbReference type="NCBIfam" id="TIGR01145">
    <property type="entry name" value="ATP_synt_delta"/>
    <property type="match status" value="1"/>
</dbReference>
<evidence type="ECO:0000256" key="8">
    <source>
        <dbReference type="HAMAP-Rule" id="MF_01416"/>
    </source>
</evidence>
<dbReference type="AlphaFoldDB" id="A0A1A6C4T7"/>
<sequence length="178" mass="19348">MSEQITYARPYARAVFELAQSSQRVDAWKKAVDTLAELVRLPDVQTLILDPRVPPLVQAQIIIDAGGDVFDAESSNLVRLLAENRRLQAAGELAACFESLRDAAEGTVEAEAISAFPLDEKQRDSLVAALKRRLGKNVNLSTREDPELLAGVVVHAGDLVIDGSLKGRLGQMARAMSR</sequence>
<dbReference type="GO" id="GO:0046933">
    <property type="term" value="F:proton-transporting ATP synthase activity, rotational mechanism"/>
    <property type="evidence" value="ECO:0007669"/>
    <property type="project" value="UniProtKB-UniRule"/>
</dbReference>
<keyword evidence="6 8" id="KW-0139">CF(1)</keyword>
<name>A0A1A6C4T7_9GAMM</name>
<dbReference type="Gene3D" id="1.10.520.20">
    <property type="entry name" value="N-terminal domain of the delta subunit of the F1F0-ATP synthase"/>
    <property type="match status" value="1"/>
</dbReference>
<comment type="caution">
    <text evidence="9">The sequence shown here is derived from an EMBL/GenBank/DDBJ whole genome shotgun (WGS) entry which is preliminary data.</text>
</comment>
<keyword evidence="10" id="KW-1185">Reference proteome</keyword>
<evidence type="ECO:0000256" key="4">
    <source>
        <dbReference type="ARBA" id="ARBA00023065"/>
    </source>
</evidence>
<evidence type="ECO:0000256" key="3">
    <source>
        <dbReference type="ARBA" id="ARBA00022781"/>
    </source>
</evidence>
<keyword evidence="3 8" id="KW-0375">Hydrogen ion transport</keyword>
<keyword evidence="7 8" id="KW-0066">ATP synthesis</keyword>
<dbReference type="GO" id="GO:0045259">
    <property type="term" value="C:proton-transporting ATP synthase complex"/>
    <property type="evidence" value="ECO:0007669"/>
    <property type="project" value="UniProtKB-KW"/>
</dbReference>
<dbReference type="STRING" id="160660.BJI67_15650"/>
<dbReference type="GO" id="GO:0005886">
    <property type="term" value="C:plasma membrane"/>
    <property type="evidence" value="ECO:0007669"/>
    <property type="project" value="UniProtKB-SubCell"/>
</dbReference>
<dbReference type="NCBIfam" id="NF004402">
    <property type="entry name" value="PRK05758.2-2"/>
    <property type="match status" value="1"/>
</dbReference>
<comment type="function">
    <text evidence="8">This protein is part of the stalk that links CF(0) to CF(1). It either transmits conformational changes from CF(0) to CF(1) or is implicated in proton conduction.</text>
</comment>
<dbReference type="Proteomes" id="UP000029273">
    <property type="component" value="Unassembled WGS sequence"/>
</dbReference>
<dbReference type="InterPro" id="IPR000711">
    <property type="entry name" value="ATPase_OSCP/dsu"/>
</dbReference>
<evidence type="ECO:0000256" key="5">
    <source>
        <dbReference type="ARBA" id="ARBA00023136"/>
    </source>
</evidence>
<keyword evidence="5 8" id="KW-0472">Membrane</keyword>
<evidence type="ECO:0000256" key="7">
    <source>
        <dbReference type="ARBA" id="ARBA00023310"/>
    </source>
</evidence>
<dbReference type="PANTHER" id="PTHR11910">
    <property type="entry name" value="ATP SYNTHASE DELTA CHAIN"/>
    <property type="match status" value="1"/>
</dbReference>
<reference evidence="9 10" key="1">
    <citation type="journal article" date="2014" name="Genome Announc.">
        <title>Draft Genome Sequence of the Iron-Oxidizing, Acidophilic, and Halotolerant 'Thiobacillus prosperus' Type Strain DSM 5130.</title>
        <authorList>
            <person name="Ossandon F.J."/>
            <person name="Cardenas J.P."/>
            <person name="Corbett M."/>
            <person name="Quatrini R."/>
            <person name="Holmes D.S."/>
            <person name="Watkin E."/>
        </authorList>
    </citation>
    <scope>NUCLEOTIDE SEQUENCE [LARGE SCALE GENOMIC DNA]</scope>
    <source>
        <strain evidence="9 10">DSM 5130</strain>
    </source>
</reference>
<accession>A0A1A6C4T7</accession>
<evidence type="ECO:0000256" key="6">
    <source>
        <dbReference type="ARBA" id="ARBA00023196"/>
    </source>
</evidence>
<dbReference type="HAMAP" id="MF_01416">
    <property type="entry name" value="ATP_synth_delta_bact"/>
    <property type="match status" value="1"/>
</dbReference>
<dbReference type="RefSeq" id="WP_038087808.1">
    <property type="nucleotide sequence ID" value="NZ_JQSG02000003.1"/>
</dbReference>
<dbReference type="InterPro" id="IPR026015">
    <property type="entry name" value="ATP_synth_OSCP/delta_N_sf"/>
</dbReference>
<dbReference type="PRINTS" id="PR00125">
    <property type="entry name" value="ATPASEDELTA"/>
</dbReference>
<comment type="subcellular location">
    <subcellularLocation>
        <location evidence="8">Cell membrane</location>
        <topology evidence="8">Peripheral membrane protein</topology>
    </subcellularLocation>
    <subcellularLocation>
        <location evidence="1">Membrane</location>
    </subcellularLocation>
</comment>
<organism evidence="9 10">
    <name type="scientific">Acidihalobacter prosperus</name>
    <dbReference type="NCBI Taxonomy" id="160660"/>
    <lineage>
        <taxon>Bacteria</taxon>
        <taxon>Pseudomonadati</taxon>
        <taxon>Pseudomonadota</taxon>
        <taxon>Gammaproteobacteria</taxon>
        <taxon>Chromatiales</taxon>
        <taxon>Ectothiorhodospiraceae</taxon>
        <taxon>Acidihalobacter</taxon>
    </lineage>
</organism>
<keyword evidence="4 8" id="KW-0406">Ion transport</keyword>
<evidence type="ECO:0000256" key="1">
    <source>
        <dbReference type="ARBA" id="ARBA00004370"/>
    </source>
</evidence>
<evidence type="ECO:0000256" key="2">
    <source>
        <dbReference type="ARBA" id="ARBA00022448"/>
    </source>
</evidence>
<dbReference type="OrthoDB" id="9816221at2"/>
<protein>
    <recommendedName>
        <fullName evidence="8">ATP synthase subunit delta</fullName>
    </recommendedName>
    <alternativeName>
        <fullName evidence="8">ATP synthase F(1) sector subunit delta</fullName>
    </alternativeName>
    <alternativeName>
        <fullName evidence="8">F-type ATPase subunit delta</fullName>
        <shortName evidence="8">F-ATPase subunit delta</shortName>
    </alternativeName>
</protein>
<gene>
    <name evidence="8" type="primary">atpH</name>
    <name evidence="9" type="ORF">Thpro_021888</name>
</gene>
<comment type="function">
    <text evidence="8">F(1)F(0) ATP synthase produces ATP from ADP in the presence of a proton or sodium gradient. F-type ATPases consist of two structural domains, F(1) containing the extramembraneous catalytic core and F(0) containing the membrane proton channel, linked together by a central stalk and a peripheral stalk. During catalysis, ATP synthesis in the catalytic domain of F(1) is coupled via a rotary mechanism of the central stalk subunits to proton translocation.</text>
</comment>
<proteinExistence type="inferred from homology"/>
<evidence type="ECO:0000313" key="9">
    <source>
        <dbReference type="EMBL" id="OBS09560.1"/>
    </source>
</evidence>
<dbReference type="SUPFAM" id="SSF47928">
    <property type="entry name" value="N-terminal domain of the delta subunit of the F1F0-ATP synthase"/>
    <property type="match status" value="1"/>
</dbReference>
<dbReference type="EMBL" id="JQSG02000003">
    <property type="protein sequence ID" value="OBS09560.1"/>
    <property type="molecule type" value="Genomic_DNA"/>
</dbReference>
<dbReference type="Pfam" id="PF00213">
    <property type="entry name" value="OSCP"/>
    <property type="match status" value="1"/>
</dbReference>
<evidence type="ECO:0000313" key="10">
    <source>
        <dbReference type="Proteomes" id="UP000029273"/>
    </source>
</evidence>
<keyword evidence="8" id="KW-1003">Cell membrane</keyword>
<comment type="similarity">
    <text evidence="8">Belongs to the ATPase delta chain family.</text>
</comment>